<evidence type="ECO:0000259" key="2">
    <source>
        <dbReference type="Pfam" id="PF18582"/>
    </source>
</evidence>
<feature type="chain" id="PRO_5040827820" description="Hydrazine synthase alpha subunit middle domain-containing protein" evidence="1">
    <location>
        <begin position="21"/>
        <end position="1004"/>
    </location>
</feature>
<dbReference type="AlphaFoldDB" id="A0A9X2C348"/>
<keyword evidence="4" id="KW-1185">Reference proteome</keyword>
<keyword evidence="1" id="KW-0732">Signal</keyword>
<dbReference type="RefSeq" id="WP_275683689.1">
    <property type="nucleotide sequence ID" value="NZ_JAJLJH010000005.1"/>
</dbReference>
<evidence type="ECO:0000313" key="3">
    <source>
        <dbReference type="EMBL" id="MCK9687649.1"/>
    </source>
</evidence>
<dbReference type="InterPro" id="IPR040698">
    <property type="entry name" value="HZS_alpha_mid"/>
</dbReference>
<feature type="signal peptide" evidence="1">
    <location>
        <begin position="1"/>
        <end position="20"/>
    </location>
</feature>
<evidence type="ECO:0000313" key="4">
    <source>
        <dbReference type="Proteomes" id="UP001139353"/>
    </source>
</evidence>
<reference evidence="3" key="1">
    <citation type="submission" date="2021-11" db="EMBL/GenBank/DDBJ databases">
        <title>BS-T2-15 a new species belonging to the Comamonadaceae family isolated from the soil of a French oak forest.</title>
        <authorList>
            <person name="Mieszkin S."/>
            <person name="Alain K."/>
        </authorList>
    </citation>
    <scope>NUCLEOTIDE SEQUENCE</scope>
    <source>
        <strain evidence="3">BS-T2-15</strain>
    </source>
</reference>
<gene>
    <name evidence="3" type="ORF">LPC04_18245</name>
</gene>
<dbReference type="Pfam" id="PF18582">
    <property type="entry name" value="HZS_alpha"/>
    <property type="match status" value="1"/>
</dbReference>
<feature type="domain" description="Hydrazine synthase alpha subunit middle" evidence="2">
    <location>
        <begin position="565"/>
        <end position="632"/>
    </location>
</feature>
<dbReference type="Proteomes" id="UP001139353">
    <property type="component" value="Unassembled WGS sequence"/>
</dbReference>
<dbReference type="InterPro" id="IPR036280">
    <property type="entry name" value="Multihaem_cyt_sf"/>
</dbReference>
<dbReference type="PROSITE" id="PS51257">
    <property type="entry name" value="PROKAR_LIPOPROTEIN"/>
    <property type="match status" value="1"/>
</dbReference>
<dbReference type="InterPro" id="IPR011042">
    <property type="entry name" value="6-blade_b-propeller_TolB-like"/>
</dbReference>
<dbReference type="Gene3D" id="2.120.10.30">
    <property type="entry name" value="TolB, C-terminal domain"/>
    <property type="match status" value="2"/>
</dbReference>
<dbReference type="SUPFAM" id="SSF48695">
    <property type="entry name" value="Multiheme cytochromes"/>
    <property type="match status" value="1"/>
</dbReference>
<proteinExistence type="predicted"/>
<evidence type="ECO:0000256" key="1">
    <source>
        <dbReference type="SAM" id="SignalP"/>
    </source>
</evidence>
<comment type="caution">
    <text evidence="3">The sequence shown here is derived from an EMBL/GenBank/DDBJ whole genome shotgun (WGS) entry which is preliminary data.</text>
</comment>
<name>A0A9X2C348_9BURK</name>
<dbReference type="SUPFAM" id="SSF82171">
    <property type="entry name" value="DPP6 N-terminal domain-like"/>
    <property type="match status" value="1"/>
</dbReference>
<dbReference type="EMBL" id="JAJLJH010000005">
    <property type="protein sequence ID" value="MCK9687649.1"/>
    <property type="molecule type" value="Genomic_DNA"/>
</dbReference>
<organism evidence="3 4">
    <name type="scientific">Scleromatobacter humisilvae</name>
    <dbReference type="NCBI Taxonomy" id="2897159"/>
    <lineage>
        <taxon>Bacteria</taxon>
        <taxon>Pseudomonadati</taxon>
        <taxon>Pseudomonadota</taxon>
        <taxon>Betaproteobacteria</taxon>
        <taxon>Burkholderiales</taxon>
        <taxon>Sphaerotilaceae</taxon>
        <taxon>Scleromatobacter</taxon>
    </lineage>
</organism>
<sequence length="1004" mass="106725">MKQPILFSTRTLLGCASALAAAGVLSLSACGGGSKTDASTVTVQGDVPIVYAKRVNTIGLNPTNGGPTAPGGDLMIREKSSPSAPEHNMTTQFTMGKGDVATPEVSWDGKKILFSMRCPTANAVQVGGVAACTGHWNIWEYDMTTGGLTGGTFRRVTSSTNDDDMHPVYLPAGQGIVFTSNRQTESMPNQALGHSYYALDEYERERVFNLHTMALDGSGITQISFNQSHDRNPVIRPNGQIMFSRWDHVGGRNHFKVFTVNPDGTDMFVLYGSHSDGNSFLHPRDMDPSGKYAGFLTSDLMPLQRTHEGGALMLIDAANYSEQNTPAKKSVAAVGGQVQATDKAINLDRGVSTFGRITGPYPLWDGTNRVLVSYRPCEVTKNGVVVPCSTLSAAELALLADMDRPIAETQADPVQDNVPPPYAVYMFDPANQSMLPVATPPAGFMYVDVAAIQARTEPTTVAAAPLDTTLASQHMGTLDVRSVYDTDGLGRMGEGMLAGADANPGCTAPLIPQTTPVDVNDTRATVADINKMKDPANAAYNCAPARFIRAVRAVAPPTSMMKMRSSLGETEFEAQQVLGYAPIEPDGSFKLNVPADTPIALAVIDAQGRALQTHTNWIQVRPGERRTCDGCHSPRRGAPINSGATVNTVPAGILASMASAHQSGETMADTHVRLDPTAAMLKPDMVSTDIWADTAKTGVTARPAVALRFTGNANPADDLVTPVPVNGVINYPTHIQPLWNRDRGANTCTTCHNISDHTDLSATIGGDGRVVSYDRLMIGDPQLDSSGRPIIFFDDGVPMIQRLDALVNTAASEGEAGGLARKSRLMEILSGQSLMSDDAAKAAHPNPPSSAPDHSKMLNAAEKRLLAEWIDTGGKYYNDPFDPTSGTRMVPTLDEDSFIASVYPILESTCAGCHQARGSDNKPTGATSFTNNRFVLTGDPDGDWGVTMTMVSDTCHPPVDYLLARPSTIPHPDGATSQTTAVLPANSANYATIANWIAAGCLTP</sequence>
<protein>
    <recommendedName>
        <fullName evidence="2">Hydrazine synthase alpha subunit middle domain-containing protein</fullName>
    </recommendedName>
</protein>
<accession>A0A9X2C348</accession>